<dbReference type="PANTHER" id="PTHR43046:SF2">
    <property type="entry name" value="8-OXO-DGTP DIPHOSPHATASE-RELATED"/>
    <property type="match status" value="1"/>
</dbReference>
<comment type="cofactor">
    <cofactor evidence="1">
        <name>Mg(2+)</name>
        <dbReference type="ChEBI" id="CHEBI:18420"/>
    </cofactor>
</comment>
<dbReference type="InterPro" id="IPR000086">
    <property type="entry name" value="NUDIX_hydrolase_dom"/>
</dbReference>
<evidence type="ECO:0000313" key="5">
    <source>
        <dbReference type="Proteomes" id="UP000630353"/>
    </source>
</evidence>
<sequence length="169" mass="18323">MGPAVSGSFADSYLGKLRAVIGSRPVLMPGARVIVEDSAGRILLIRRGDMKLWGWPAGSGEIGQSIEDTARQELLEEAGLTAHRLVPVGFSSHPVDDRILYPNGDVLHAFAMIFHCTEWAGEPQADGHESLDVRWFAQDALPEDRTLAVSRTLGALQRYKATGGAFQLI</sequence>
<evidence type="ECO:0000256" key="2">
    <source>
        <dbReference type="ARBA" id="ARBA00022801"/>
    </source>
</evidence>
<dbReference type="AlphaFoldDB" id="A0A918XXM5"/>
<dbReference type="Proteomes" id="UP000630353">
    <property type="component" value="Unassembled WGS sequence"/>
</dbReference>
<evidence type="ECO:0000256" key="1">
    <source>
        <dbReference type="ARBA" id="ARBA00001946"/>
    </source>
</evidence>
<dbReference type="PROSITE" id="PS51462">
    <property type="entry name" value="NUDIX"/>
    <property type="match status" value="1"/>
</dbReference>
<keyword evidence="2" id="KW-0378">Hydrolase</keyword>
<dbReference type="Gene3D" id="3.90.79.10">
    <property type="entry name" value="Nucleoside Triphosphate Pyrophosphohydrolase"/>
    <property type="match status" value="1"/>
</dbReference>
<name>A0A918XXM5_9PROT</name>
<protein>
    <submittedName>
        <fullName evidence="4">ADP-ribose pyrophosphatase</fullName>
    </submittedName>
</protein>
<feature type="domain" description="Nudix hydrolase" evidence="3">
    <location>
        <begin position="26"/>
        <end position="161"/>
    </location>
</feature>
<dbReference type="GO" id="GO:0016787">
    <property type="term" value="F:hydrolase activity"/>
    <property type="evidence" value="ECO:0007669"/>
    <property type="project" value="UniProtKB-KW"/>
</dbReference>
<accession>A0A918XXM5</accession>
<keyword evidence="5" id="KW-1185">Reference proteome</keyword>
<evidence type="ECO:0000259" key="3">
    <source>
        <dbReference type="PROSITE" id="PS51462"/>
    </source>
</evidence>
<proteinExistence type="predicted"/>
<dbReference type="EMBL" id="BMZS01000016">
    <property type="protein sequence ID" value="GHD63134.1"/>
    <property type="molecule type" value="Genomic_DNA"/>
</dbReference>
<evidence type="ECO:0000313" key="4">
    <source>
        <dbReference type="EMBL" id="GHD63134.1"/>
    </source>
</evidence>
<reference evidence="4" key="2">
    <citation type="submission" date="2020-09" db="EMBL/GenBank/DDBJ databases">
        <authorList>
            <person name="Sun Q."/>
            <person name="Kim S."/>
        </authorList>
    </citation>
    <scope>NUCLEOTIDE SEQUENCE</scope>
    <source>
        <strain evidence="4">KCTC 42651</strain>
    </source>
</reference>
<organism evidence="4 5">
    <name type="scientific">Thalassobaculum fulvum</name>
    <dbReference type="NCBI Taxonomy" id="1633335"/>
    <lineage>
        <taxon>Bacteria</taxon>
        <taxon>Pseudomonadati</taxon>
        <taxon>Pseudomonadota</taxon>
        <taxon>Alphaproteobacteria</taxon>
        <taxon>Rhodospirillales</taxon>
        <taxon>Thalassobaculaceae</taxon>
        <taxon>Thalassobaculum</taxon>
    </lineage>
</organism>
<dbReference type="SUPFAM" id="SSF55811">
    <property type="entry name" value="Nudix"/>
    <property type="match status" value="1"/>
</dbReference>
<dbReference type="InterPro" id="IPR015797">
    <property type="entry name" value="NUDIX_hydrolase-like_dom_sf"/>
</dbReference>
<comment type="caution">
    <text evidence="4">The sequence shown here is derived from an EMBL/GenBank/DDBJ whole genome shotgun (WGS) entry which is preliminary data.</text>
</comment>
<reference evidence="4" key="1">
    <citation type="journal article" date="2014" name="Int. J. Syst. Evol. Microbiol.">
        <title>Complete genome sequence of Corynebacterium casei LMG S-19264T (=DSM 44701T), isolated from a smear-ripened cheese.</title>
        <authorList>
            <consortium name="US DOE Joint Genome Institute (JGI-PGF)"/>
            <person name="Walter F."/>
            <person name="Albersmeier A."/>
            <person name="Kalinowski J."/>
            <person name="Ruckert C."/>
        </authorList>
    </citation>
    <scope>NUCLEOTIDE SEQUENCE</scope>
    <source>
        <strain evidence="4">KCTC 42651</strain>
    </source>
</reference>
<dbReference type="Pfam" id="PF00293">
    <property type="entry name" value="NUDIX"/>
    <property type="match status" value="1"/>
</dbReference>
<dbReference type="PANTHER" id="PTHR43046">
    <property type="entry name" value="GDP-MANNOSE MANNOSYL HYDROLASE"/>
    <property type="match status" value="1"/>
</dbReference>
<gene>
    <name evidence="4" type="primary">ykjE</name>
    <name evidence="4" type="ORF">GCM10017083_52860</name>
</gene>